<gene>
    <name evidence="1" type="ORF">J2I48_22700</name>
</gene>
<dbReference type="AlphaFoldDB" id="A0A939K286"/>
<keyword evidence="2" id="KW-1185">Reference proteome</keyword>
<dbReference type="Proteomes" id="UP000664795">
    <property type="component" value="Unassembled WGS sequence"/>
</dbReference>
<protein>
    <submittedName>
        <fullName evidence="1">Uncharacterized protein</fullName>
    </submittedName>
</protein>
<accession>A0A939K286</accession>
<organism evidence="1 2">
    <name type="scientific">Fibrella aquatilis</name>
    <dbReference type="NCBI Taxonomy" id="2817059"/>
    <lineage>
        <taxon>Bacteria</taxon>
        <taxon>Pseudomonadati</taxon>
        <taxon>Bacteroidota</taxon>
        <taxon>Cytophagia</taxon>
        <taxon>Cytophagales</taxon>
        <taxon>Spirosomataceae</taxon>
        <taxon>Fibrella</taxon>
    </lineage>
</organism>
<proteinExistence type="predicted"/>
<sequence>MLAKRLLRPAEISRYIAFNQTNSGATAAVDYLTGASIWIFYRPATPDQWVAAYAINTRAPFRCLSLISPEQRTKALSQHGLAENRLVEITLLSRDRSQGWLPGERDYYYRMSIVDALKTGRRHLLGGTTDADLLRFQQQVLSRVLFDGELNVFGQPHHGWLIYASWLGAVGNALWYITRQVGAALLPRRRQSGRRPVANG</sequence>
<dbReference type="RefSeq" id="WP_207337800.1">
    <property type="nucleotide sequence ID" value="NZ_JAFMYU010000023.1"/>
</dbReference>
<evidence type="ECO:0000313" key="1">
    <source>
        <dbReference type="EMBL" id="MBO0933836.1"/>
    </source>
</evidence>
<name>A0A939K286_9BACT</name>
<reference evidence="1 2" key="1">
    <citation type="submission" date="2021-03" db="EMBL/GenBank/DDBJ databases">
        <title>Fibrella sp. HMF5036 genome sequencing and assembly.</title>
        <authorList>
            <person name="Kang H."/>
            <person name="Kim H."/>
            <person name="Bae S."/>
            <person name="Joh K."/>
        </authorList>
    </citation>
    <scope>NUCLEOTIDE SEQUENCE [LARGE SCALE GENOMIC DNA]</scope>
    <source>
        <strain evidence="1 2">HMF5036</strain>
    </source>
</reference>
<evidence type="ECO:0000313" key="2">
    <source>
        <dbReference type="Proteomes" id="UP000664795"/>
    </source>
</evidence>
<comment type="caution">
    <text evidence="1">The sequence shown here is derived from an EMBL/GenBank/DDBJ whole genome shotgun (WGS) entry which is preliminary data.</text>
</comment>
<dbReference type="EMBL" id="JAFMYU010000023">
    <property type="protein sequence ID" value="MBO0933836.1"/>
    <property type="molecule type" value="Genomic_DNA"/>
</dbReference>